<proteinExistence type="predicted"/>
<evidence type="ECO:0000313" key="5">
    <source>
        <dbReference type="EMBL" id="KAG2312308.1"/>
    </source>
</evidence>
<dbReference type="PROSITE" id="PS50600">
    <property type="entry name" value="ULP_PROTEASE"/>
    <property type="match status" value="1"/>
</dbReference>
<sequence length="624" mass="67549">MFEGYMLSLKGHFHTEVGGLRTDLQAVTTSVHDLETKVAGEIEKMMTLTKGGGFFDDEPPRGGGSPYDMSLHTKVVRMNFPQHSFPTTHHVGRDSTSAPDVSVSAEENLPLPSDIEPAAVHSAGISSDEVNRAEVPQTESTDQTEIMNVDSAIGQGGSKAAEGQPPLVTSRDPPPVQSPTRGDQEVASPTESHPTASPSGKEQAPPPEVSESGLIPDVSTVVTQILTDSGILKISTNNILSRFEFLQLMLCRHIYCMQDLPPTASQLGKVDAAPSGTTQSVPLNDEEKVSVVGQPQSAVPVEEQSEGVVEKEAEVGGGRKKRPAESNAAGGVSTTADAGRDVERLPTVRKAATKKPPKAAESNAPMLKRSKKASVESSQPNPALTPTPTPRDLPVFIGGFNAFAPPSAANREAFLKRLSLAKLFNCVVLFVTVTAQGVHPVVPGIAPFLVYKISSSARVCILMRDRLPAARFDFLPQYFFVELLCNYPGFEASNDKGTFTFSTNLKAQFLHRPQWFKQVDFVYIPVLIKKSHWVGVILDLQMWAIYVVEFNQACPSEFDVVVVLTPISSMLPYLIQKHCITTSPRDLNFLPLPISRIEVPMLIEHPSEVRQAAENYAIAVLAIS</sequence>
<feature type="compositionally biased region" description="Polar residues" evidence="3">
    <location>
        <begin position="187"/>
        <end position="200"/>
    </location>
</feature>
<dbReference type="GO" id="GO:0006508">
    <property type="term" value="P:proteolysis"/>
    <property type="evidence" value="ECO:0007669"/>
    <property type="project" value="UniProtKB-KW"/>
</dbReference>
<reference evidence="5 6" key="1">
    <citation type="submission" date="2020-02" db="EMBL/GenBank/DDBJ databases">
        <authorList>
            <person name="Ma Q."/>
            <person name="Huang Y."/>
            <person name="Song X."/>
            <person name="Pei D."/>
        </authorList>
    </citation>
    <scope>NUCLEOTIDE SEQUENCE [LARGE SCALE GENOMIC DNA]</scope>
    <source>
        <strain evidence="5">Sxm20200214</strain>
        <tissue evidence="5">Leaf</tissue>
    </source>
</reference>
<dbReference type="InterPro" id="IPR003653">
    <property type="entry name" value="Peptidase_C48_C"/>
</dbReference>
<feature type="region of interest" description="Disordered" evidence="3">
    <location>
        <begin position="124"/>
        <end position="215"/>
    </location>
</feature>
<feature type="compositionally biased region" description="Polar residues" evidence="3">
    <location>
        <begin position="137"/>
        <end position="146"/>
    </location>
</feature>
<organism evidence="5 6">
    <name type="scientific">Brassica carinata</name>
    <name type="common">Ethiopian mustard</name>
    <name type="synonym">Abyssinian cabbage</name>
    <dbReference type="NCBI Taxonomy" id="52824"/>
    <lineage>
        <taxon>Eukaryota</taxon>
        <taxon>Viridiplantae</taxon>
        <taxon>Streptophyta</taxon>
        <taxon>Embryophyta</taxon>
        <taxon>Tracheophyta</taxon>
        <taxon>Spermatophyta</taxon>
        <taxon>Magnoliopsida</taxon>
        <taxon>eudicotyledons</taxon>
        <taxon>Gunneridae</taxon>
        <taxon>Pentapetalae</taxon>
        <taxon>rosids</taxon>
        <taxon>malvids</taxon>
        <taxon>Brassicales</taxon>
        <taxon>Brassicaceae</taxon>
        <taxon>Brassiceae</taxon>
        <taxon>Brassica</taxon>
    </lineage>
</organism>
<evidence type="ECO:0000256" key="2">
    <source>
        <dbReference type="ARBA" id="ARBA00022801"/>
    </source>
</evidence>
<dbReference type="EMBL" id="JAAMPC010000005">
    <property type="protein sequence ID" value="KAG2312308.1"/>
    <property type="molecule type" value="Genomic_DNA"/>
</dbReference>
<evidence type="ECO:0000313" key="6">
    <source>
        <dbReference type="Proteomes" id="UP000886595"/>
    </source>
</evidence>
<feature type="region of interest" description="Disordered" evidence="3">
    <location>
        <begin position="83"/>
        <end position="107"/>
    </location>
</feature>
<dbReference type="Pfam" id="PF02902">
    <property type="entry name" value="Peptidase_C48"/>
    <property type="match status" value="1"/>
</dbReference>
<dbReference type="OrthoDB" id="1100526at2759"/>
<accession>A0A8X8AV43</accession>
<comment type="caution">
    <text evidence="5">The sequence shown here is derived from an EMBL/GenBank/DDBJ whole genome shotgun (WGS) entry which is preliminary data.</text>
</comment>
<dbReference type="AlphaFoldDB" id="A0A8X8AV43"/>
<keyword evidence="1" id="KW-0645">Protease</keyword>
<keyword evidence="2" id="KW-0378">Hydrolase</keyword>
<protein>
    <recommendedName>
        <fullName evidence="4">Ubiquitin-like protease family profile domain-containing protein</fullName>
    </recommendedName>
</protein>
<dbReference type="GO" id="GO:0008234">
    <property type="term" value="F:cysteine-type peptidase activity"/>
    <property type="evidence" value="ECO:0007669"/>
    <property type="project" value="InterPro"/>
</dbReference>
<evidence type="ECO:0000259" key="4">
    <source>
        <dbReference type="PROSITE" id="PS50600"/>
    </source>
</evidence>
<gene>
    <name evidence="5" type="ORF">Bca52824_023865</name>
</gene>
<keyword evidence="6" id="KW-1185">Reference proteome</keyword>
<dbReference type="Proteomes" id="UP000886595">
    <property type="component" value="Unassembled WGS sequence"/>
</dbReference>
<evidence type="ECO:0000256" key="1">
    <source>
        <dbReference type="ARBA" id="ARBA00022670"/>
    </source>
</evidence>
<name>A0A8X8AV43_BRACI</name>
<feature type="domain" description="Ubiquitin-like protease family profile" evidence="4">
    <location>
        <begin position="431"/>
        <end position="624"/>
    </location>
</feature>
<feature type="region of interest" description="Disordered" evidence="3">
    <location>
        <begin position="268"/>
        <end position="390"/>
    </location>
</feature>
<evidence type="ECO:0000256" key="3">
    <source>
        <dbReference type="SAM" id="MobiDB-lite"/>
    </source>
</evidence>